<sequence>MKKLLVLFATVTILIATITVAYAEFQFTNRSENSKIRINIEDYHVTDMGELSIYQVTYYVDGNISATNEFIIPEPHHNDNYMVITVDHLRPDESLWPVNGYQQSWTNNFDTTELKDYFNIEITLLEAPYIVSNNLYRSTYKVSINWILEMIPQSVDSYYELIGKDFNINDELTLTLHLSGVE</sequence>
<evidence type="ECO:0000313" key="2">
    <source>
        <dbReference type="Proteomes" id="UP000290909"/>
    </source>
</evidence>
<evidence type="ECO:0000313" key="1">
    <source>
        <dbReference type="EMBL" id="VEU82434.1"/>
    </source>
</evidence>
<proteinExistence type="predicted"/>
<dbReference type="KEGG" id="ahk:NCTC10172_00445"/>
<name>A0A449BIZ7_9MOLU</name>
<dbReference type="Proteomes" id="UP000290909">
    <property type="component" value="Chromosome"/>
</dbReference>
<protein>
    <submittedName>
        <fullName evidence="1">Uncharacterized protein</fullName>
    </submittedName>
</protein>
<dbReference type="EMBL" id="LR215050">
    <property type="protein sequence ID" value="VEU82434.1"/>
    <property type="molecule type" value="Genomic_DNA"/>
</dbReference>
<organism evidence="1 2">
    <name type="scientific">Acholeplasma hippikon</name>
    <dbReference type="NCBI Taxonomy" id="264636"/>
    <lineage>
        <taxon>Bacteria</taxon>
        <taxon>Bacillati</taxon>
        <taxon>Mycoplasmatota</taxon>
        <taxon>Mollicutes</taxon>
        <taxon>Acholeplasmatales</taxon>
        <taxon>Acholeplasmataceae</taxon>
        <taxon>Acholeplasma</taxon>
    </lineage>
</organism>
<accession>A0A449BIZ7</accession>
<gene>
    <name evidence="1" type="ORF">NCTC10172_00445</name>
</gene>
<keyword evidence="2" id="KW-1185">Reference proteome</keyword>
<reference evidence="1 2" key="1">
    <citation type="submission" date="2019-01" db="EMBL/GenBank/DDBJ databases">
        <authorList>
            <consortium name="Pathogen Informatics"/>
        </authorList>
    </citation>
    <scope>NUCLEOTIDE SEQUENCE [LARGE SCALE GENOMIC DNA]</scope>
    <source>
        <strain evidence="1 2">NCTC10172</strain>
    </source>
</reference>
<dbReference type="AlphaFoldDB" id="A0A449BIZ7"/>
<dbReference type="RefSeq" id="WP_035368077.1">
    <property type="nucleotide sequence ID" value="NZ_LR215050.1"/>
</dbReference>
<dbReference type="STRING" id="1408416.GCA_000702765_00045"/>